<dbReference type="Pfam" id="PF04909">
    <property type="entry name" value="Amidohydro_2"/>
    <property type="match status" value="1"/>
</dbReference>
<accession>A0A1G8EFQ8</accession>
<dbReference type="PANTHER" id="PTHR43569">
    <property type="entry name" value="AMIDOHYDROLASE"/>
    <property type="match status" value="1"/>
</dbReference>
<organism evidence="3 4">
    <name type="scientific">Pseudomonas abietaniphila</name>
    <dbReference type="NCBI Taxonomy" id="89065"/>
    <lineage>
        <taxon>Bacteria</taxon>
        <taxon>Pseudomonadati</taxon>
        <taxon>Pseudomonadota</taxon>
        <taxon>Gammaproteobacteria</taxon>
        <taxon>Pseudomonadales</taxon>
        <taxon>Pseudomonadaceae</taxon>
        <taxon>Pseudomonas</taxon>
    </lineage>
</organism>
<dbReference type="InterPro" id="IPR032466">
    <property type="entry name" value="Metal_Hydrolase"/>
</dbReference>
<dbReference type="STRING" id="89065.SAMN05216605_107344"/>
<evidence type="ECO:0000259" key="2">
    <source>
        <dbReference type="Pfam" id="PF04909"/>
    </source>
</evidence>
<dbReference type="InterPro" id="IPR052350">
    <property type="entry name" value="Metallo-dep_Lactonases"/>
</dbReference>
<dbReference type="Proteomes" id="UP000182894">
    <property type="component" value="Unassembled WGS sequence"/>
</dbReference>
<evidence type="ECO:0000313" key="3">
    <source>
        <dbReference type="EMBL" id="SDH68753.1"/>
    </source>
</evidence>
<proteinExistence type="inferred from homology"/>
<name>A0A1G8EFQ8_9PSED</name>
<dbReference type="EMBL" id="FNCO01000007">
    <property type="protein sequence ID" value="SDH68753.1"/>
    <property type="molecule type" value="Genomic_DNA"/>
</dbReference>
<dbReference type="Gene3D" id="3.20.20.140">
    <property type="entry name" value="Metal-dependent hydrolases"/>
    <property type="match status" value="1"/>
</dbReference>
<dbReference type="GO" id="GO:0016787">
    <property type="term" value="F:hydrolase activity"/>
    <property type="evidence" value="ECO:0007669"/>
    <property type="project" value="InterPro"/>
</dbReference>
<dbReference type="PANTHER" id="PTHR43569:SF2">
    <property type="entry name" value="AMIDOHYDROLASE-RELATED DOMAIN-CONTAINING PROTEIN"/>
    <property type="match status" value="1"/>
</dbReference>
<dbReference type="OrthoDB" id="9787654at2"/>
<sequence length="286" mass="32154">MSFRIDAHQHFWHLNHGYGDWPPSELTTIYRDFTPADLAELRRASHIDGTVAVQSNPHPGDTEYLLGLANEHASILGVVGWVDLMATDAASQIAAMARHPKLKGVRVMLQNLPAHNWIESDHIQPAIQALIAHDLSLDALVLPQHLVGLYRFAERNQGLRVVIDHAGKPDIANRVAAPWRDDLHRLATLSNVHCKLSGLLTEAAPNDGREALQPYMDAILEAFGVQRVIWGSDWPVVNLASSYQQWVRISTEYLREHKDQTVREGEALIMGLNAKHFYRIDQLAHR</sequence>
<comment type="similarity">
    <text evidence="1">Belongs to the metallo-dependent hydrolases superfamily.</text>
</comment>
<gene>
    <name evidence="3" type="ORF">SAMN05216605_107344</name>
</gene>
<dbReference type="SUPFAM" id="SSF51556">
    <property type="entry name" value="Metallo-dependent hydrolases"/>
    <property type="match status" value="1"/>
</dbReference>
<keyword evidence="4" id="KW-1185">Reference proteome</keyword>
<evidence type="ECO:0000313" key="4">
    <source>
        <dbReference type="Proteomes" id="UP000182894"/>
    </source>
</evidence>
<dbReference type="AlphaFoldDB" id="A0A1G8EFQ8"/>
<reference evidence="4" key="1">
    <citation type="submission" date="2016-10" db="EMBL/GenBank/DDBJ databases">
        <authorList>
            <person name="Varghese N."/>
            <person name="Submissions S."/>
        </authorList>
    </citation>
    <scope>NUCLEOTIDE SEQUENCE [LARGE SCALE GENOMIC DNA]</scope>
    <source>
        <strain evidence="4">ATCC 700689</strain>
    </source>
</reference>
<dbReference type="RefSeq" id="WP_074753480.1">
    <property type="nucleotide sequence ID" value="NZ_FNCO01000007.1"/>
</dbReference>
<feature type="domain" description="Amidohydrolase-related" evidence="2">
    <location>
        <begin position="5"/>
        <end position="280"/>
    </location>
</feature>
<dbReference type="InterPro" id="IPR006680">
    <property type="entry name" value="Amidohydro-rel"/>
</dbReference>
<protein>
    <submittedName>
        <fullName evidence="3">L-fuconolactonase</fullName>
    </submittedName>
</protein>
<evidence type="ECO:0000256" key="1">
    <source>
        <dbReference type="ARBA" id="ARBA00038310"/>
    </source>
</evidence>